<accession>A0AAD8M568</accession>
<dbReference type="EMBL" id="JAUIZM010000010">
    <property type="protein sequence ID" value="KAK1362550.1"/>
    <property type="molecule type" value="Genomic_DNA"/>
</dbReference>
<evidence type="ECO:0000313" key="2">
    <source>
        <dbReference type="Proteomes" id="UP001237642"/>
    </source>
</evidence>
<comment type="caution">
    <text evidence="1">The sequence shown here is derived from an EMBL/GenBank/DDBJ whole genome shotgun (WGS) entry which is preliminary data.</text>
</comment>
<sequence>MVKGIDTEQSSRRILDSCFGRYIYVHDLPGKFNVNILKNCSALFIWSKKCDPLSNSGLGLETEDSGEILQRRGWYATNLILVQPPVRSHFHNRVEKVLVLDE</sequence>
<name>A0AAD8M568_9APIA</name>
<evidence type="ECO:0000313" key="1">
    <source>
        <dbReference type="EMBL" id="KAK1362550.1"/>
    </source>
</evidence>
<protein>
    <submittedName>
        <fullName evidence="1">Uncharacterized protein</fullName>
    </submittedName>
</protein>
<dbReference type="Proteomes" id="UP001237642">
    <property type="component" value="Unassembled WGS sequence"/>
</dbReference>
<organism evidence="1 2">
    <name type="scientific">Heracleum sosnowskyi</name>
    <dbReference type="NCBI Taxonomy" id="360622"/>
    <lineage>
        <taxon>Eukaryota</taxon>
        <taxon>Viridiplantae</taxon>
        <taxon>Streptophyta</taxon>
        <taxon>Embryophyta</taxon>
        <taxon>Tracheophyta</taxon>
        <taxon>Spermatophyta</taxon>
        <taxon>Magnoliopsida</taxon>
        <taxon>eudicotyledons</taxon>
        <taxon>Gunneridae</taxon>
        <taxon>Pentapetalae</taxon>
        <taxon>asterids</taxon>
        <taxon>campanulids</taxon>
        <taxon>Apiales</taxon>
        <taxon>Apiaceae</taxon>
        <taxon>Apioideae</taxon>
        <taxon>apioid superclade</taxon>
        <taxon>Tordylieae</taxon>
        <taxon>Tordyliinae</taxon>
        <taxon>Heracleum</taxon>
    </lineage>
</organism>
<gene>
    <name evidence="1" type="ORF">POM88_047024</name>
</gene>
<dbReference type="AlphaFoldDB" id="A0AAD8M568"/>
<reference evidence="1" key="1">
    <citation type="submission" date="2023-02" db="EMBL/GenBank/DDBJ databases">
        <title>Genome of toxic invasive species Heracleum sosnowskyi carries increased number of genes despite the absence of recent whole-genome duplications.</title>
        <authorList>
            <person name="Schelkunov M."/>
            <person name="Shtratnikova V."/>
            <person name="Makarenko M."/>
            <person name="Klepikova A."/>
            <person name="Omelchenko D."/>
            <person name="Novikova G."/>
            <person name="Obukhova E."/>
            <person name="Bogdanov V."/>
            <person name="Penin A."/>
            <person name="Logacheva M."/>
        </authorList>
    </citation>
    <scope>NUCLEOTIDE SEQUENCE</scope>
    <source>
        <strain evidence="1">Hsosn_3</strain>
        <tissue evidence="1">Leaf</tissue>
    </source>
</reference>
<keyword evidence="2" id="KW-1185">Reference proteome</keyword>
<reference evidence="1" key="2">
    <citation type="submission" date="2023-05" db="EMBL/GenBank/DDBJ databases">
        <authorList>
            <person name="Schelkunov M.I."/>
        </authorList>
    </citation>
    <scope>NUCLEOTIDE SEQUENCE</scope>
    <source>
        <strain evidence="1">Hsosn_3</strain>
        <tissue evidence="1">Leaf</tissue>
    </source>
</reference>
<proteinExistence type="predicted"/>